<evidence type="ECO:0000256" key="3">
    <source>
        <dbReference type="ARBA" id="ARBA00023295"/>
    </source>
</evidence>
<keyword evidence="2" id="KW-0378">Hydrolase</keyword>
<dbReference type="Gene3D" id="2.60.40.1180">
    <property type="entry name" value="Golgi alpha-mannosidase II"/>
    <property type="match status" value="1"/>
</dbReference>
<evidence type="ECO:0000259" key="6">
    <source>
        <dbReference type="Pfam" id="PF18564"/>
    </source>
</evidence>
<dbReference type="GO" id="GO:0050295">
    <property type="term" value="F:steryl-beta-glucosidase activity"/>
    <property type="evidence" value="ECO:0007669"/>
    <property type="project" value="TreeGrafter"/>
</dbReference>
<feature type="region of interest" description="Disordered" evidence="4">
    <location>
        <begin position="1"/>
        <end position="33"/>
    </location>
</feature>
<dbReference type="SUPFAM" id="SSF51445">
    <property type="entry name" value="(Trans)glycosidases"/>
    <property type="match status" value="1"/>
</dbReference>
<keyword evidence="3" id="KW-0326">Glycosidase</keyword>
<dbReference type="InterPro" id="IPR041036">
    <property type="entry name" value="GH5_C"/>
</dbReference>
<dbReference type="PANTHER" id="PTHR31308">
    <property type="match status" value="1"/>
</dbReference>
<evidence type="ECO:0000313" key="8">
    <source>
        <dbReference type="Proteomes" id="UP001212841"/>
    </source>
</evidence>
<dbReference type="InterPro" id="IPR017853">
    <property type="entry name" value="GH"/>
</dbReference>
<feature type="compositionally biased region" description="Low complexity" evidence="4">
    <location>
        <begin position="587"/>
        <end position="627"/>
    </location>
</feature>
<evidence type="ECO:0000256" key="4">
    <source>
        <dbReference type="SAM" id="MobiDB-lite"/>
    </source>
</evidence>
<dbReference type="Proteomes" id="UP001212841">
    <property type="component" value="Unassembled WGS sequence"/>
</dbReference>
<dbReference type="InterPro" id="IPR001547">
    <property type="entry name" value="Glyco_hydro_5"/>
</dbReference>
<dbReference type="PROSITE" id="PS00659">
    <property type="entry name" value="GLYCOSYL_HYDROL_F5"/>
    <property type="match status" value="1"/>
</dbReference>
<dbReference type="Pfam" id="PF18564">
    <property type="entry name" value="Glyco_hydro_5_C"/>
    <property type="match status" value="1"/>
</dbReference>
<name>A0AAD5SA05_9FUNG</name>
<dbReference type="InterPro" id="IPR052066">
    <property type="entry name" value="Glycosphingolipid_Hydrolases"/>
</dbReference>
<dbReference type="InterPro" id="IPR018087">
    <property type="entry name" value="Glyco_hydro_5_CS"/>
</dbReference>
<evidence type="ECO:0000256" key="2">
    <source>
        <dbReference type="ARBA" id="ARBA00022801"/>
    </source>
</evidence>
<feature type="domain" description="Glycoside hydrolase family 5 C-terminal" evidence="6">
    <location>
        <begin position="687"/>
        <end position="779"/>
    </location>
</feature>
<dbReference type="Pfam" id="PF00150">
    <property type="entry name" value="Cellulase"/>
    <property type="match status" value="1"/>
</dbReference>
<comment type="similarity">
    <text evidence="1">Belongs to the glycosyl hydrolase 5 (cellulase A) family.</text>
</comment>
<gene>
    <name evidence="7" type="ORF">HK097_010362</name>
</gene>
<dbReference type="EMBL" id="JADGJD010000762">
    <property type="protein sequence ID" value="KAJ3048633.1"/>
    <property type="molecule type" value="Genomic_DNA"/>
</dbReference>
<sequence>MNPQIAAALEPPDRPSTPRDAKFGTGHVEASTHGSNVDRTVTFERAHDLNGAFLADGMRFRDAHGRTLLVRGVNVSGNSKLPTSPPGSTHLGEGFYDHRNVSFIGRPFPLADVDENFARLRAWGLTFIRLLVTWEALEHKGPGIYDEEYIDYLIKVLKKAPEYGIKCFIDPHQDTWSRFSGGSGAPGWTFEVAGMDLTKFMETGAAYVHQKALPQDSGHCAWPTNYQKLASATMFTLFFGGDIFAPKAMYQGEPVQQFLQRHFCAAFQHLATRLKDTEAVVGFELLNEPHMGYIGLRSVHHFDPLKDLHYGDYPSALQSMALGSAIPQEVDVWTKSWPWPTRRSGRRVINANKASAWLPGRECVWKQHGVWNLDTYGNPQALIPDYFSKKPDGTAVNFYSDCYVPLLKRYKEAINSANPKLLVFFEPIPNEDPPVLSEGERDRNYVYAPHWYDLQALFTKSFGFVTHDVQALSRGTKNVLAATYFGITGANKNYKGQLRNIVQAGVTKVGKMPCLIGECGIPMDLNEKRAFETGNYEDHTNFLDAVINAMEASLVNFTLWNYNPHNDNEWGDHWNGEDFSIYSPTVSRTGSPAPSRPASRTSRTSRTSRSRSSSTSSNRSRSTSPISPKAPASPLRLQVSQPKQLRRPSATGPITPFDITDVAIEDAEGDAGSSEHLGGRALDAVIRPYAAKIAGEPTLMKFDLGKLEFNLEFERAASEIVEKTVDSSASTLLPTRAAPEHITEIFVPNFHYGGLEKLEVTVSDGEWKYNRTRQTLYWRIKPSFGGGKGGTGMVKHWIRIRPPGGGEGGDAVVATYNPLKWLGDGVRAVGGWCGIL</sequence>
<protein>
    <recommendedName>
        <fullName evidence="9">Glycoside hydrolase family 5</fullName>
    </recommendedName>
</protein>
<evidence type="ECO:0000259" key="5">
    <source>
        <dbReference type="Pfam" id="PF00150"/>
    </source>
</evidence>
<dbReference type="Gene3D" id="3.20.20.80">
    <property type="entry name" value="Glycosidases"/>
    <property type="match status" value="2"/>
</dbReference>
<dbReference type="GO" id="GO:1904462">
    <property type="term" value="P:ergosteryl 3-beta-D-glucoside catabolic process"/>
    <property type="evidence" value="ECO:0007669"/>
    <property type="project" value="TreeGrafter"/>
</dbReference>
<dbReference type="AlphaFoldDB" id="A0AAD5SA05"/>
<feature type="region of interest" description="Disordered" evidence="4">
    <location>
        <begin position="585"/>
        <end position="656"/>
    </location>
</feature>
<reference evidence="7" key="1">
    <citation type="submission" date="2020-05" db="EMBL/GenBank/DDBJ databases">
        <title>Phylogenomic resolution of chytrid fungi.</title>
        <authorList>
            <person name="Stajich J.E."/>
            <person name="Amses K."/>
            <person name="Simmons R."/>
            <person name="Seto K."/>
            <person name="Myers J."/>
            <person name="Bonds A."/>
            <person name="Quandt C.A."/>
            <person name="Barry K."/>
            <person name="Liu P."/>
            <person name="Grigoriev I."/>
            <person name="Longcore J.E."/>
            <person name="James T.Y."/>
        </authorList>
    </citation>
    <scope>NUCLEOTIDE SEQUENCE</scope>
    <source>
        <strain evidence="7">JEL0318</strain>
    </source>
</reference>
<proteinExistence type="inferred from homology"/>
<feature type="domain" description="Glycoside hydrolase family 5" evidence="5">
    <location>
        <begin position="114"/>
        <end position="291"/>
    </location>
</feature>
<evidence type="ECO:0000313" key="7">
    <source>
        <dbReference type="EMBL" id="KAJ3048633.1"/>
    </source>
</evidence>
<evidence type="ECO:0008006" key="9">
    <source>
        <dbReference type="Google" id="ProtNLM"/>
    </source>
</evidence>
<dbReference type="InterPro" id="IPR013780">
    <property type="entry name" value="Glyco_hydro_b"/>
</dbReference>
<accession>A0AAD5SA05</accession>
<comment type="caution">
    <text evidence="7">The sequence shown here is derived from an EMBL/GenBank/DDBJ whole genome shotgun (WGS) entry which is preliminary data.</text>
</comment>
<dbReference type="GO" id="GO:0000272">
    <property type="term" value="P:polysaccharide catabolic process"/>
    <property type="evidence" value="ECO:0007669"/>
    <property type="project" value="InterPro"/>
</dbReference>
<evidence type="ECO:0000256" key="1">
    <source>
        <dbReference type="ARBA" id="ARBA00005641"/>
    </source>
</evidence>
<dbReference type="PANTHER" id="PTHR31308:SF5">
    <property type="entry name" value="ERGOSTERYL-BETA-GLUCOSIDASE"/>
    <property type="match status" value="1"/>
</dbReference>
<organism evidence="7 8">
    <name type="scientific">Rhizophlyctis rosea</name>
    <dbReference type="NCBI Taxonomy" id="64517"/>
    <lineage>
        <taxon>Eukaryota</taxon>
        <taxon>Fungi</taxon>
        <taxon>Fungi incertae sedis</taxon>
        <taxon>Chytridiomycota</taxon>
        <taxon>Chytridiomycota incertae sedis</taxon>
        <taxon>Chytridiomycetes</taxon>
        <taxon>Rhizophlyctidales</taxon>
        <taxon>Rhizophlyctidaceae</taxon>
        <taxon>Rhizophlyctis</taxon>
    </lineage>
</organism>
<keyword evidence="8" id="KW-1185">Reference proteome</keyword>
<feature type="compositionally biased region" description="Basic and acidic residues" evidence="4">
    <location>
        <begin position="11"/>
        <end position="22"/>
    </location>
</feature>